<evidence type="ECO:0008006" key="3">
    <source>
        <dbReference type="Google" id="ProtNLM"/>
    </source>
</evidence>
<dbReference type="InterPro" id="IPR011990">
    <property type="entry name" value="TPR-like_helical_dom_sf"/>
</dbReference>
<dbReference type="OrthoDB" id="414774at2759"/>
<dbReference type="AlphaFoldDB" id="A0A9W9R9N6"/>
<dbReference type="InterPro" id="IPR019734">
    <property type="entry name" value="TPR_rpt"/>
</dbReference>
<dbReference type="SUPFAM" id="SSF48452">
    <property type="entry name" value="TPR-like"/>
    <property type="match status" value="2"/>
</dbReference>
<organism evidence="1 2">
    <name type="scientific">Penicillium concentricum</name>
    <dbReference type="NCBI Taxonomy" id="293559"/>
    <lineage>
        <taxon>Eukaryota</taxon>
        <taxon>Fungi</taxon>
        <taxon>Dikarya</taxon>
        <taxon>Ascomycota</taxon>
        <taxon>Pezizomycotina</taxon>
        <taxon>Eurotiomycetes</taxon>
        <taxon>Eurotiomycetidae</taxon>
        <taxon>Eurotiales</taxon>
        <taxon>Aspergillaceae</taxon>
        <taxon>Penicillium</taxon>
    </lineage>
</organism>
<evidence type="ECO:0000313" key="1">
    <source>
        <dbReference type="EMBL" id="KAJ5356270.1"/>
    </source>
</evidence>
<dbReference type="GeneID" id="81467785"/>
<dbReference type="PANTHER" id="PTHR45588">
    <property type="entry name" value="TPR DOMAIN-CONTAINING PROTEIN"/>
    <property type="match status" value="1"/>
</dbReference>
<comment type="caution">
    <text evidence="1">The sequence shown here is derived from an EMBL/GenBank/DDBJ whole genome shotgun (WGS) entry which is preliminary data.</text>
</comment>
<reference evidence="1" key="2">
    <citation type="journal article" date="2023" name="IMA Fungus">
        <title>Comparative genomic study of the Penicillium genus elucidates a diverse pangenome and 15 lateral gene transfer events.</title>
        <authorList>
            <person name="Petersen C."/>
            <person name="Sorensen T."/>
            <person name="Nielsen M.R."/>
            <person name="Sondergaard T.E."/>
            <person name="Sorensen J.L."/>
            <person name="Fitzpatrick D.A."/>
            <person name="Frisvad J.C."/>
            <person name="Nielsen K.L."/>
        </authorList>
    </citation>
    <scope>NUCLEOTIDE SEQUENCE</scope>
    <source>
        <strain evidence="1">IBT 3081</strain>
    </source>
</reference>
<dbReference type="SMART" id="SM00028">
    <property type="entry name" value="TPR"/>
    <property type="match status" value="3"/>
</dbReference>
<protein>
    <recommendedName>
        <fullName evidence="3">TPR domain protein</fullName>
    </recommendedName>
</protein>
<accession>A0A9W9R9N6</accession>
<dbReference type="RefSeq" id="XP_056574417.1">
    <property type="nucleotide sequence ID" value="XM_056728602.1"/>
</dbReference>
<gene>
    <name evidence="1" type="ORF">N7517_010879</name>
</gene>
<dbReference type="PANTHER" id="PTHR45588:SF1">
    <property type="entry name" value="WW DOMAIN-CONTAINING PROTEIN"/>
    <property type="match status" value="1"/>
</dbReference>
<name>A0A9W9R9N6_9EURO</name>
<dbReference type="Proteomes" id="UP001147752">
    <property type="component" value="Unassembled WGS sequence"/>
</dbReference>
<evidence type="ECO:0000313" key="2">
    <source>
        <dbReference type="Proteomes" id="UP001147752"/>
    </source>
</evidence>
<sequence>MANEVKTEPTDVADYPFDLGSFGRKVSTSSTAAQAWFNRGLTWTYAFNHMEAVNCFEKAIAHDSQCAMAYWGIAFASGPNYNKPWELFDEHDLRHTLQTTSEAASTAQALASSVTPIEQGLIKSIQIRFPGPHLVSLEQLKSQSRAYADAMAAVYKEFSNDLDVATFYADAMMTLTPWKLYDVFTGEPTEEGRAVESQQVLEHALKLDGATKHPGLLHMYIHLSEMSPNPERGLSAADCLRDLIPDAGHTHHMPVHLDILVGDYRRAISSNTHSTLADEKYLAVAGPNNFYTLYRMHNYHSLIYAAMFAGRKQVAMDTVDRMESSLPEDVLRVKSPSMADWLENFMAVRLHVMVRFGLWEDIIQMTPQRIKTTTHYAKGVAWASLRNMQEAERERDLFRAAVERVPHTRRMHPNKSLDILRVGSAMLDGEIEYRQGNYQQAFADLQKAIEFEDSLTFSEPWGWMQPVRHAFAALKLEQGHVEEAAEAYKDDLGLNDTRARAHHHPNNVWALQGYYECLVRLGRTVEAVLIAPQVKIALAVADVPVQSSCFCRLDTSCVPNVCEPECPKTSKESCCRA</sequence>
<proteinExistence type="predicted"/>
<dbReference type="Gene3D" id="1.25.40.10">
    <property type="entry name" value="Tetratricopeptide repeat domain"/>
    <property type="match status" value="2"/>
</dbReference>
<reference evidence="1" key="1">
    <citation type="submission" date="2022-12" db="EMBL/GenBank/DDBJ databases">
        <authorList>
            <person name="Petersen C."/>
        </authorList>
    </citation>
    <scope>NUCLEOTIDE SEQUENCE</scope>
    <source>
        <strain evidence="1">IBT 3081</strain>
    </source>
</reference>
<keyword evidence="2" id="KW-1185">Reference proteome</keyword>
<dbReference type="EMBL" id="JAPZBT010000006">
    <property type="protein sequence ID" value="KAJ5356270.1"/>
    <property type="molecule type" value="Genomic_DNA"/>
</dbReference>